<evidence type="ECO:0000313" key="2">
    <source>
        <dbReference type="Proteomes" id="UP000176037"/>
    </source>
</evidence>
<dbReference type="Proteomes" id="UP000176037">
    <property type="component" value="Unassembled WGS sequence"/>
</dbReference>
<dbReference type="PROSITE" id="PS51257">
    <property type="entry name" value="PROKAR_LIPOPROTEIN"/>
    <property type="match status" value="1"/>
</dbReference>
<reference evidence="1 2" key="1">
    <citation type="submission" date="2016-09" db="EMBL/GenBank/DDBJ databases">
        <title>Alteromonas lipolytica, a new species isolated from sea water.</title>
        <authorList>
            <person name="Wu Y.-H."/>
            <person name="Cheng H."/>
            <person name="Xu X.-W."/>
        </authorList>
    </citation>
    <scope>NUCLEOTIDE SEQUENCE [LARGE SCALE GENOMIC DNA]</scope>
    <source>
        <strain evidence="1 2">JW12</strain>
    </source>
</reference>
<dbReference type="RefSeq" id="WP_070177403.1">
    <property type="nucleotide sequence ID" value="NZ_BMJR01000002.1"/>
</dbReference>
<keyword evidence="2" id="KW-1185">Reference proteome</keyword>
<name>A0A1E8FB67_9ALTE</name>
<comment type="caution">
    <text evidence="1">The sequence shown here is derived from an EMBL/GenBank/DDBJ whole genome shotgun (WGS) entry which is preliminary data.</text>
</comment>
<accession>A0A1E8FB67</accession>
<evidence type="ECO:0000313" key="1">
    <source>
        <dbReference type="EMBL" id="OFI33026.1"/>
    </source>
</evidence>
<dbReference type="AlphaFoldDB" id="A0A1E8FB67"/>
<sequence length="95" mass="10651">MKNALWLATGFVVVFLSGCEATEPEPYQADRAPEERTEYNGWKGLVQQQKDQNYLMSAELRRKCDAARVDLAVAESTGDAQNAKIQRDIINNTCV</sequence>
<proteinExistence type="predicted"/>
<organism evidence="1 2">
    <name type="scientific">Alteromonas lipolytica</name>
    <dbReference type="NCBI Taxonomy" id="1856405"/>
    <lineage>
        <taxon>Bacteria</taxon>
        <taxon>Pseudomonadati</taxon>
        <taxon>Pseudomonadota</taxon>
        <taxon>Gammaproteobacteria</taxon>
        <taxon>Alteromonadales</taxon>
        <taxon>Alteromonadaceae</taxon>
        <taxon>Alteromonas/Salinimonas group</taxon>
        <taxon>Alteromonas</taxon>
    </lineage>
</organism>
<evidence type="ECO:0008006" key="3">
    <source>
        <dbReference type="Google" id="ProtNLM"/>
    </source>
</evidence>
<dbReference type="STRING" id="1856405.BFC17_01765"/>
<dbReference type="EMBL" id="MJIC01000015">
    <property type="protein sequence ID" value="OFI33026.1"/>
    <property type="molecule type" value="Genomic_DNA"/>
</dbReference>
<dbReference type="OrthoDB" id="6386994at2"/>
<protein>
    <recommendedName>
        <fullName evidence="3">Lipoprotein</fullName>
    </recommendedName>
</protein>
<gene>
    <name evidence="1" type="ORF">BFC17_01765</name>
</gene>